<sequence>MRTRLFYPLLTLSALALTACGSGDPSVSDENSFDIGTPPDFRDGGSGLRCQGTSNLEDNQLLVSVQTPSNSPDAEKGSGLSTTTSADLSLVEVGSSWSQSLSTENVGEEFVVTFEDGVPRRIDLAIEASVAGSTYKAPVASECGHVFVNPFSDVLIDEVIQDLDDSAISEINSCNDVACTYDLVWQPVADRVQSFEIDVTEGQSALRDRADFMAFLRQAETLLTQEAATLSSGENEDIAPGYNAVQYGISLNSGDNTGFWATHTLDRGVSEANGTAYTYPRYSIGNLPLSELGFDLALGTVDIPLRRRSFHSTLDDAFRSYSTQANQLFAPQDDNGTQNNMLSSLRPILQTVSDEGTRTIGWAPNPHVYRAGALRDSNAPPQAMLSSYFLAARGWELSGTADTGYEREAILEQQAIASVELNLAEWDDGNEFSSNSEYQFAGFELKPAQSGSDKAARASIGDWQMGGNTGTENVDPGDTWSVGNGSMPEYADFDLESVTPKDTPNSNIDAFQGQLFLNYEKASQEGNSETDRIPNAAVSANERWIAASSRPASTNSHGGSLLRIAYKQDDSDTLPSGSSTYQVQGFSISSADALTQHENACLQLGSSSADYSFSGHRTSYESSSGNFTVAKQQLNSKNSCDLATDDGGETFSINNCTTDGLQIEGFAADNGNTLVMITRKSNESVGFLLGFRDDSAEGCPN</sequence>
<dbReference type="AlphaFoldDB" id="A0A2A2F2C0"/>
<evidence type="ECO:0000313" key="3">
    <source>
        <dbReference type="EMBL" id="PAU78693.1"/>
    </source>
</evidence>
<protein>
    <recommendedName>
        <fullName evidence="5">Ricin B lectin domain-containing protein</fullName>
    </recommendedName>
</protein>
<dbReference type="OrthoDB" id="6178054at2"/>
<dbReference type="EMBL" id="NSKD01000007">
    <property type="protein sequence ID" value="PAU78693.1"/>
    <property type="molecule type" value="Genomic_DNA"/>
</dbReference>
<feature type="chain" id="PRO_5012313412" description="Ricin B lectin domain-containing protein" evidence="2">
    <location>
        <begin position="19"/>
        <end position="701"/>
    </location>
</feature>
<proteinExistence type="predicted"/>
<reference evidence="3 4" key="1">
    <citation type="submission" date="2017-08" db="EMBL/GenBank/DDBJ databases">
        <title>Halovibrio sewagensis sp. nov., isolated from wastewater of high salinity.</title>
        <authorList>
            <person name="Dong X."/>
            <person name="Zhang G."/>
        </authorList>
    </citation>
    <scope>NUCLEOTIDE SEQUENCE [LARGE SCALE GENOMIC DNA]</scope>
    <source>
        <strain evidence="3 4">YL5-2</strain>
    </source>
</reference>
<comment type="caution">
    <text evidence="3">The sequence shown here is derived from an EMBL/GenBank/DDBJ whole genome shotgun (WGS) entry which is preliminary data.</text>
</comment>
<dbReference type="Proteomes" id="UP000218896">
    <property type="component" value="Unassembled WGS sequence"/>
</dbReference>
<evidence type="ECO:0008006" key="5">
    <source>
        <dbReference type="Google" id="ProtNLM"/>
    </source>
</evidence>
<name>A0A2A2F2C0_9GAMM</name>
<gene>
    <name evidence="3" type="ORF">CK501_13480</name>
</gene>
<organism evidence="3 4">
    <name type="scientific">Halovibrio salipaludis</name>
    <dbReference type="NCBI Taxonomy" id="2032626"/>
    <lineage>
        <taxon>Bacteria</taxon>
        <taxon>Pseudomonadati</taxon>
        <taxon>Pseudomonadota</taxon>
        <taxon>Gammaproteobacteria</taxon>
        <taxon>Oceanospirillales</taxon>
        <taxon>Halomonadaceae</taxon>
        <taxon>Halovibrio</taxon>
    </lineage>
</organism>
<feature type="signal peptide" evidence="2">
    <location>
        <begin position="1"/>
        <end position="18"/>
    </location>
</feature>
<feature type="region of interest" description="Disordered" evidence="1">
    <location>
        <begin position="24"/>
        <end position="46"/>
    </location>
</feature>
<evidence type="ECO:0000256" key="1">
    <source>
        <dbReference type="SAM" id="MobiDB-lite"/>
    </source>
</evidence>
<evidence type="ECO:0000313" key="4">
    <source>
        <dbReference type="Proteomes" id="UP000218896"/>
    </source>
</evidence>
<dbReference type="PROSITE" id="PS51257">
    <property type="entry name" value="PROKAR_LIPOPROTEIN"/>
    <property type="match status" value="1"/>
</dbReference>
<dbReference type="RefSeq" id="WP_095618265.1">
    <property type="nucleotide sequence ID" value="NZ_NSKD01000007.1"/>
</dbReference>
<evidence type="ECO:0000256" key="2">
    <source>
        <dbReference type="SAM" id="SignalP"/>
    </source>
</evidence>
<accession>A0A2A2F2C0</accession>
<keyword evidence="2" id="KW-0732">Signal</keyword>
<keyword evidence="4" id="KW-1185">Reference proteome</keyword>